<accession>A0A3M7M9R4</accession>
<keyword evidence="3 6" id="KW-1133">Transmembrane helix</keyword>
<evidence type="ECO:0000256" key="4">
    <source>
        <dbReference type="ARBA" id="ARBA00023136"/>
    </source>
</evidence>
<feature type="compositionally biased region" description="Polar residues" evidence="5">
    <location>
        <begin position="526"/>
        <end position="538"/>
    </location>
</feature>
<dbReference type="InterPro" id="IPR033121">
    <property type="entry name" value="PEPTIDASE_A1"/>
</dbReference>
<dbReference type="OrthoDB" id="4074350at2759"/>
<feature type="region of interest" description="Disordered" evidence="5">
    <location>
        <begin position="598"/>
        <end position="717"/>
    </location>
</feature>
<sequence>MYFWRRREPVILPTPYVLSPSGVFEGDDGKWSTFFINVGDDGKNKSNGQNFRVLISTSLGTTLVPQQTEWCSDEKCAESRGIMAFQGSQSLGFNDSKSPQWKTSGTYTIPLPPWYTDQLQLDSDGNATKPAAVWGVDSVGLGESSPQSIILSDQYVVKYTVGNFFLGSLGLAVGSTGTSGATKPNFIENMYGSAHRIASRSFGYTAGAYYRNNNNGVPGNLVLGGYDRSRLTAQSVSIGMPSAQNTSLAVGVNSILYKPDQNVEANTVSFTQHGFPATIDSTFPYLILPDDIIDSFVSNFSLGYDQNTKLFTVNTSSHANNVRMNAEVIMKISASADTDSNNFTSIVLPYAAFDLQGDFPLFPNKTSYFPIRRSEKGQYILGRTFLQEAYIIVDYEHQNFTVAPAVFEQPMPNPSLVTIFDRSYSGLPKSQENNSSGGLSSGAIAGIAVGIVVFFIIAAFGSILLWKRRRAAKKSLGNTPNTSDIDTTTAGNEIKFRRVSELTGSVAPYSPNGSSLVPGYYEPNHKSNQPINELSPESTPAELYSPPSHSGDGLDYFAIDASRTHGAKDAEPSDNNTPQTPIAELPGEDAAHLFPKENEGALNPTQRPPHVRSPSDTNIDEVLANKGAEPSAEKTASMVGPEAPTTTEEAASAKAEAQPEGDEQTDESEVERRPPHTRGLSDVTIQSDSTAVSQPTPEELESWARSDYTEPARPMSP</sequence>
<dbReference type="Proteomes" id="UP000265663">
    <property type="component" value="Unassembled WGS sequence"/>
</dbReference>
<evidence type="ECO:0000313" key="9">
    <source>
        <dbReference type="Proteomes" id="UP000265663"/>
    </source>
</evidence>
<keyword evidence="9" id="KW-1185">Reference proteome</keyword>
<evidence type="ECO:0000256" key="2">
    <source>
        <dbReference type="ARBA" id="ARBA00022692"/>
    </source>
</evidence>
<feature type="compositionally biased region" description="Polar residues" evidence="5">
    <location>
        <begin position="683"/>
        <end position="696"/>
    </location>
</feature>
<keyword evidence="8" id="KW-0645">Protease</keyword>
<dbReference type="InterPro" id="IPR021109">
    <property type="entry name" value="Peptidase_aspartic_dom_sf"/>
</dbReference>
<keyword evidence="2 6" id="KW-0812">Transmembrane</keyword>
<keyword evidence="8" id="KW-0378">Hydrolase</keyword>
<dbReference type="SUPFAM" id="SSF50630">
    <property type="entry name" value="Acid proteases"/>
    <property type="match status" value="1"/>
</dbReference>
<proteinExistence type="predicted"/>
<dbReference type="AlphaFoldDB" id="A0A3M7M9R4"/>
<feature type="transmembrane region" description="Helical" evidence="6">
    <location>
        <begin position="443"/>
        <end position="466"/>
    </location>
</feature>
<dbReference type="Gene3D" id="2.40.70.10">
    <property type="entry name" value="Acid Proteases"/>
    <property type="match status" value="2"/>
</dbReference>
<dbReference type="PANTHER" id="PTHR15549">
    <property type="entry name" value="PAIRED IMMUNOGLOBULIN-LIKE TYPE 2 RECEPTOR"/>
    <property type="match status" value="1"/>
</dbReference>
<dbReference type="InterPro" id="IPR051694">
    <property type="entry name" value="Immunoregulatory_rcpt-like"/>
</dbReference>
<dbReference type="GO" id="GO:0008233">
    <property type="term" value="F:peptidase activity"/>
    <property type="evidence" value="ECO:0007669"/>
    <property type="project" value="UniProtKB-KW"/>
</dbReference>
<keyword evidence="4 6" id="KW-0472">Membrane</keyword>
<organism evidence="8 9">
    <name type="scientific">Pyrenophora seminiperda CCB06</name>
    <dbReference type="NCBI Taxonomy" id="1302712"/>
    <lineage>
        <taxon>Eukaryota</taxon>
        <taxon>Fungi</taxon>
        <taxon>Dikarya</taxon>
        <taxon>Ascomycota</taxon>
        <taxon>Pezizomycotina</taxon>
        <taxon>Dothideomycetes</taxon>
        <taxon>Pleosporomycetidae</taxon>
        <taxon>Pleosporales</taxon>
        <taxon>Pleosporineae</taxon>
        <taxon>Pleosporaceae</taxon>
        <taxon>Pyrenophora</taxon>
    </lineage>
</organism>
<protein>
    <submittedName>
        <fullName evidence="8">Acid protease</fullName>
    </submittedName>
</protein>
<dbReference type="GO" id="GO:0071944">
    <property type="term" value="C:cell periphery"/>
    <property type="evidence" value="ECO:0007669"/>
    <property type="project" value="UniProtKB-ARBA"/>
</dbReference>
<feature type="compositionally biased region" description="Acidic residues" evidence="5">
    <location>
        <begin position="659"/>
        <end position="669"/>
    </location>
</feature>
<evidence type="ECO:0000256" key="3">
    <source>
        <dbReference type="ARBA" id="ARBA00022989"/>
    </source>
</evidence>
<comment type="subcellular location">
    <subcellularLocation>
        <location evidence="1">Membrane</location>
        <topology evidence="1">Single-pass membrane protein</topology>
    </subcellularLocation>
</comment>
<feature type="domain" description="Peptidase A1" evidence="7">
    <location>
        <begin position="32"/>
        <end position="403"/>
    </location>
</feature>
<evidence type="ECO:0000259" key="7">
    <source>
        <dbReference type="PROSITE" id="PS51767"/>
    </source>
</evidence>
<feature type="compositionally biased region" description="Low complexity" evidence="5">
    <location>
        <begin position="641"/>
        <end position="658"/>
    </location>
</feature>
<evidence type="ECO:0000256" key="6">
    <source>
        <dbReference type="SAM" id="Phobius"/>
    </source>
</evidence>
<dbReference type="Pfam" id="PF00026">
    <property type="entry name" value="Asp"/>
    <property type="match status" value="1"/>
</dbReference>
<dbReference type="PROSITE" id="PS51767">
    <property type="entry name" value="PEPTIDASE_A1"/>
    <property type="match status" value="1"/>
</dbReference>
<dbReference type="GO" id="GO:0006508">
    <property type="term" value="P:proteolysis"/>
    <property type="evidence" value="ECO:0007669"/>
    <property type="project" value="UniProtKB-KW"/>
</dbReference>
<dbReference type="GO" id="GO:0016020">
    <property type="term" value="C:membrane"/>
    <property type="evidence" value="ECO:0007669"/>
    <property type="project" value="UniProtKB-SubCell"/>
</dbReference>
<evidence type="ECO:0000256" key="5">
    <source>
        <dbReference type="SAM" id="MobiDB-lite"/>
    </source>
</evidence>
<name>A0A3M7M9R4_9PLEO</name>
<evidence type="ECO:0000313" key="8">
    <source>
        <dbReference type="EMBL" id="RMZ71124.1"/>
    </source>
</evidence>
<feature type="region of interest" description="Disordered" evidence="5">
    <location>
        <begin position="507"/>
        <end position="556"/>
    </location>
</feature>
<evidence type="ECO:0000256" key="1">
    <source>
        <dbReference type="ARBA" id="ARBA00004167"/>
    </source>
</evidence>
<dbReference type="EMBL" id="KE747826">
    <property type="protein sequence ID" value="RMZ71124.1"/>
    <property type="molecule type" value="Genomic_DNA"/>
</dbReference>
<feature type="region of interest" description="Disordered" evidence="5">
    <location>
        <begin position="565"/>
        <end position="584"/>
    </location>
</feature>
<reference evidence="8 9" key="1">
    <citation type="journal article" date="2014" name="PLoS ONE">
        <title>De novo Genome Assembly of the Fungal Plant Pathogen Pyrenophora semeniperda.</title>
        <authorList>
            <person name="Soliai M.M."/>
            <person name="Meyer S.E."/>
            <person name="Udall J.A."/>
            <person name="Elzinga D.E."/>
            <person name="Hermansen R.A."/>
            <person name="Bodily P.M."/>
            <person name="Hart A.A."/>
            <person name="Coleman C.E."/>
        </authorList>
    </citation>
    <scope>NUCLEOTIDE SEQUENCE [LARGE SCALE GENOMIC DNA]</scope>
    <source>
        <strain evidence="8 9">CCB06</strain>
        <tissue evidence="8">Mycelium</tissue>
    </source>
</reference>
<gene>
    <name evidence="8" type="ORF">GMOD_00005632</name>
</gene>